<sequence>MSIQRILPMPENPNQVILMDNETRGNVFDLKTKKIVRHLPAFTGVCTRDGRLGINAPSKGGLQLIDLKTGQVTKTLIGQVAEGVNDVQARFTATGEHILYYHNGLQTLRAYRVNDGQLIGTLRPHSRVTTWTSDNSGQEIVMGGLDGSLLTTFLYDEKIYPDSQKSLAHLPSRRYLADHLNIVVDDPASNDNTEFRNLTVLTKAVQKFKSLINKDQQSSQVCSIQ</sequence>
<protein>
    <submittedName>
        <fullName evidence="2">(pine wood nematode) hypothetical protein</fullName>
    </submittedName>
</protein>
<comment type="caution">
    <text evidence="2">The sequence shown here is derived from an EMBL/GenBank/DDBJ whole genome shotgun (WGS) entry which is preliminary data.</text>
</comment>
<dbReference type="Proteomes" id="UP000659654">
    <property type="component" value="Unassembled WGS sequence"/>
</dbReference>
<dbReference type="InterPro" id="IPR015943">
    <property type="entry name" value="WD40/YVTN_repeat-like_dom_sf"/>
</dbReference>
<dbReference type="Proteomes" id="UP000582659">
    <property type="component" value="Unassembled WGS sequence"/>
</dbReference>
<dbReference type="Pfam" id="PF23586">
    <property type="entry name" value="Beta-prop_NWD2_C"/>
    <property type="match status" value="1"/>
</dbReference>
<keyword evidence="3" id="KW-1185">Reference proteome</keyword>
<dbReference type="Gene3D" id="2.130.10.10">
    <property type="entry name" value="YVTN repeat-like/Quinoprotein amine dehydrogenase"/>
    <property type="match status" value="1"/>
</dbReference>
<dbReference type="SUPFAM" id="SSF50969">
    <property type="entry name" value="YVTN repeat-like/Quinoprotein amine dehydrogenase"/>
    <property type="match status" value="1"/>
</dbReference>
<name>A0A7I8X603_BURXY</name>
<gene>
    <name evidence="2" type="ORF">BXYJ_LOCUS11787</name>
</gene>
<dbReference type="InterPro" id="IPR011044">
    <property type="entry name" value="Quino_amine_DH_bsu"/>
</dbReference>
<dbReference type="EMBL" id="CAJFDI010000005">
    <property type="protein sequence ID" value="CAD5231691.1"/>
    <property type="molecule type" value="Genomic_DNA"/>
</dbReference>
<dbReference type="OrthoDB" id="2325716at2759"/>
<dbReference type="EMBL" id="CAJFCV020000005">
    <property type="protein sequence ID" value="CAG9122987.1"/>
    <property type="molecule type" value="Genomic_DNA"/>
</dbReference>
<organism evidence="2 3">
    <name type="scientific">Bursaphelenchus xylophilus</name>
    <name type="common">Pinewood nematode worm</name>
    <name type="synonym">Aphelenchoides xylophilus</name>
    <dbReference type="NCBI Taxonomy" id="6326"/>
    <lineage>
        <taxon>Eukaryota</taxon>
        <taxon>Metazoa</taxon>
        <taxon>Ecdysozoa</taxon>
        <taxon>Nematoda</taxon>
        <taxon>Chromadorea</taxon>
        <taxon>Rhabditida</taxon>
        <taxon>Tylenchina</taxon>
        <taxon>Tylenchomorpha</taxon>
        <taxon>Aphelenchoidea</taxon>
        <taxon>Aphelenchoididae</taxon>
        <taxon>Bursaphelenchus</taxon>
    </lineage>
</organism>
<evidence type="ECO:0000259" key="1">
    <source>
        <dbReference type="Pfam" id="PF23586"/>
    </source>
</evidence>
<evidence type="ECO:0000313" key="3">
    <source>
        <dbReference type="Proteomes" id="UP000659654"/>
    </source>
</evidence>
<evidence type="ECO:0000313" key="2">
    <source>
        <dbReference type="EMBL" id="CAD5231691.1"/>
    </source>
</evidence>
<dbReference type="PANTHER" id="PTHR19871:SF14">
    <property type="entry name" value="DUF4062 DOMAIN-CONTAINING PROTEIN"/>
    <property type="match status" value="1"/>
</dbReference>
<dbReference type="InterPro" id="IPR052752">
    <property type="entry name" value="NACHT-WD_repeat"/>
</dbReference>
<dbReference type="AlphaFoldDB" id="A0A7I8X603"/>
<reference evidence="2" key="1">
    <citation type="submission" date="2020-09" db="EMBL/GenBank/DDBJ databases">
        <authorList>
            <person name="Kikuchi T."/>
        </authorList>
    </citation>
    <scope>NUCLEOTIDE SEQUENCE</scope>
    <source>
        <strain evidence="2">Ka4C1</strain>
    </source>
</reference>
<dbReference type="InterPro" id="IPR056534">
    <property type="entry name" value="Beta-prop_NWD2_C"/>
</dbReference>
<feature type="domain" description="NWD2 C-terminal beta-propeller" evidence="1">
    <location>
        <begin position="3"/>
        <end position="150"/>
    </location>
</feature>
<dbReference type="SMR" id="A0A7I8X603"/>
<accession>A0A7I8X603</accession>
<dbReference type="PANTHER" id="PTHR19871">
    <property type="entry name" value="BETA TRANSDUCIN-RELATED PROTEIN"/>
    <property type="match status" value="1"/>
</dbReference>
<proteinExistence type="predicted"/>